<comment type="caution">
    <text evidence="1">The sequence shown here is derived from an EMBL/GenBank/DDBJ whole genome shotgun (WGS) entry which is preliminary data.</text>
</comment>
<organism evidence="1 2">
    <name type="scientific">Glutamicibacter bergerei</name>
    <dbReference type="NCBI Taxonomy" id="256702"/>
    <lineage>
        <taxon>Bacteria</taxon>
        <taxon>Bacillati</taxon>
        <taxon>Actinomycetota</taxon>
        <taxon>Actinomycetes</taxon>
        <taxon>Micrococcales</taxon>
        <taxon>Micrococcaceae</taxon>
        <taxon>Glutamicibacter</taxon>
    </lineage>
</organism>
<evidence type="ECO:0000313" key="2">
    <source>
        <dbReference type="Proteomes" id="UP001595884"/>
    </source>
</evidence>
<keyword evidence="2" id="KW-1185">Reference proteome</keyword>
<proteinExistence type="predicted"/>
<dbReference type="Proteomes" id="UP001595884">
    <property type="component" value="Unassembled WGS sequence"/>
</dbReference>
<feature type="non-terminal residue" evidence="1">
    <location>
        <position position="99"/>
    </location>
</feature>
<sequence>MRTPQLTDEERRLLKDYKANAPHKLVVKKAEALLLLSRDVAPEIVAEFVDREPSTLHDWVIDWHQHRMASLYTGHAENLNRSFLTEGQREAVTVVLSQP</sequence>
<evidence type="ECO:0000313" key="1">
    <source>
        <dbReference type="EMBL" id="MFC4717467.1"/>
    </source>
</evidence>
<dbReference type="EMBL" id="JBHSHE010000074">
    <property type="protein sequence ID" value="MFC4717467.1"/>
    <property type="molecule type" value="Genomic_DNA"/>
</dbReference>
<reference evidence="2" key="1">
    <citation type="journal article" date="2019" name="Int. J. Syst. Evol. Microbiol.">
        <title>The Global Catalogue of Microorganisms (GCM) 10K type strain sequencing project: providing services to taxonomists for standard genome sequencing and annotation.</title>
        <authorList>
            <consortium name="The Broad Institute Genomics Platform"/>
            <consortium name="The Broad Institute Genome Sequencing Center for Infectious Disease"/>
            <person name="Wu L."/>
            <person name="Ma J."/>
        </authorList>
    </citation>
    <scope>NUCLEOTIDE SEQUENCE [LARGE SCALE GENOMIC DNA]</scope>
    <source>
        <strain evidence="2">CGMCC 1.12849</strain>
    </source>
</reference>
<gene>
    <name evidence="1" type="ORF">ACFO7V_15165</name>
</gene>
<accession>A0ABV9MNE5</accession>
<dbReference type="RefSeq" id="WP_382412411.1">
    <property type="nucleotide sequence ID" value="NZ_JBHSHE010000074.1"/>
</dbReference>
<protein>
    <submittedName>
        <fullName evidence="1">Helix-turn-helix domain-containing protein</fullName>
    </submittedName>
</protein>
<name>A0ABV9MNE5_9MICC</name>